<protein>
    <submittedName>
        <fullName evidence="2">Conserved cytoplasmic membrane protein, CmpX protein</fullName>
    </submittedName>
</protein>
<gene>
    <name evidence="2" type="ORF">US53_C0006G0019</name>
</gene>
<keyword evidence="1" id="KW-0812">Transmembrane</keyword>
<organism evidence="2 3">
    <name type="scientific">Candidatus Woesebacteria bacterium GW2011_GWA1_37_7</name>
    <dbReference type="NCBI Taxonomy" id="1618545"/>
    <lineage>
        <taxon>Bacteria</taxon>
        <taxon>Candidatus Woeseibacteriota</taxon>
    </lineage>
</organism>
<evidence type="ECO:0000313" key="3">
    <source>
        <dbReference type="Proteomes" id="UP000034591"/>
    </source>
</evidence>
<keyword evidence="1" id="KW-1133">Transmembrane helix</keyword>
<name>A0A0G0HHA6_9BACT</name>
<accession>A0A0G0HHA6</accession>
<dbReference type="Gene3D" id="1.10.287.1260">
    <property type="match status" value="2"/>
</dbReference>
<feature type="transmembrane region" description="Helical" evidence="1">
    <location>
        <begin position="124"/>
        <end position="145"/>
    </location>
</feature>
<feature type="transmembrane region" description="Helical" evidence="1">
    <location>
        <begin position="20"/>
        <end position="46"/>
    </location>
</feature>
<sequence length="227" mass="25095">MNTVFSWQGALLSSWGRVWASFLSFLPIILGAILIFSVGLVIAYWAKRLAYEMLKAAKSDRLEKYTGLDKFFQKADIKMDLAQLIGLVVEWLIILVFFLAAVDILGLRVVSQVLTKVLSYIPNIFAAVLIFAAGYFVAGIVDGLVRSALASVNHDAAKPLGKFARWLIILITFFTAVDQLQIAQGLIATFFQGLTYTIVLVVGLSVGLGAKDLVSRILNDWYDKLKK</sequence>
<dbReference type="InterPro" id="IPR045275">
    <property type="entry name" value="MscS_archaea/bacteria_type"/>
</dbReference>
<dbReference type="Proteomes" id="UP000034591">
    <property type="component" value="Unassembled WGS sequence"/>
</dbReference>
<evidence type="ECO:0000256" key="1">
    <source>
        <dbReference type="SAM" id="Phobius"/>
    </source>
</evidence>
<proteinExistence type="predicted"/>
<reference evidence="2 3" key="1">
    <citation type="journal article" date="2015" name="Nature">
        <title>rRNA introns, odd ribosomes, and small enigmatic genomes across a large radiation of phyla.</title>
        <authorList>
            <person name="Brown C.T."/>
            <person name="Hug L.A."/>
            <person name="Thomas B.C."/>
            <person name="Sharon I."/>
            <person name="Castelle C.J."/>
            <person name="Singh A."/>
            <person name="Wilkins M.J."/>
            <person name="Williams K.H."/>
            <person name="Banfield J.F."/>
        </authorList>
    </citation>
    <scope>NUCLEOTIDE SEQUENCE [LARGE SCALE GENOMIC DNA]</scope>
</reference>
<dbReference type="Pfam" id="PF05552">
    <property type="entry name" value="MS_channel_1st_1"/>
    <property type="match status" value="2"/>
</dbReference>
<dbReference type="STRING" id="1618545.US53_C0006G0019"/>
<dbReference type="InterPro" id="IPR008910">
    <property type="entry name" value="MSC_TM_helix"/>
</dbReference>
<evidence type="ECO:0000313" key="2">
    <source>
        <dbReference type="EMBL" id="KKQ37925.1"/>
    </source>
</evidence>
<dbReference type="PANTHER" id="PTHR30221">
    <property type="entry name" value="SMALL-CONDUCTANCE MECHANOSENSITIVE CHANNEL"/>
    <property type="match status" value="1"/>
</dbReference>
<comment type="caution">
    <text evidence="2">The sequence shown here is derived from an EMBL/GenBank/DDBJ whole genome shotgun (WGS) entry which is preliminary data.</text>
</comment>
<feature type="transmembrane region" description="Helical" evidence="1">
    <location>
        <begin position="193"/>
        <end position="210"/>
    </location>
</feature>
<dbReference type="GO" id="GO:0008381">
    <property type="term" value="F:mechanosensitive monoatomic ion channel activity"/>
    <property type="evidence" value="ECO:0007669"/>
    <property type="project" value="InterPro"/>
</dbReference>
<keyword evidence="1" id="KW-0472">Membrane</keyword>
<dbReference type="EMBL" id="LBTI01000006">
    <property type="protein sequence ID" value="KKQ37925.1"/>
    <property type="molecule type" value="Genomic_DNA"/>
</dbReference>
<feature type="transmembrane region" description="Helical" evidence="1">
    <location>
        <begin position="166"/>
        <end position="187"/>
    </location>
</feature>
<dbReference type="PANTHER" id="PTHR30221:SF1">
    <property type="entry name" value="SMALL-CONDUCTANCE MECHANOSENSITIVE CHANNEL"/>
    <property type="match status" value="1"/>
</dbReference>
<dbReference type="AlphaFoldDB" id="A0A0G0HHA6"/>
<feature type="transmembrane region" description="Helical" evidence="1">
    <location>
        <begin position="81"/>
        <end position="104"/>
    </location>
</feature>